<accession>A0A059BHA1</accession>
<evidence type="ECO:0000256" key="1">
    <source>
        <dbReference type="SAM" id="MobiDB-lite"/>
    </source>
</evidence>
<dbReference type="AlphaFoldDB" id="A0A059BHA1"/>
<feature type="compositionally biased region" description="Polar residues" evidence="1">
    <location>
        <begin position="23"/>
        <end position="34"/>
    </location>
</feature>
<protein>
    <submittedName>
        <fullName evidence="2">Uncharacterized protein</fullName>
    </submittedName>
</protein>
<evidence type="ECO:0000313" key="2">
    <source>
        <dbReference type="EMBL" id="KCW65458.1"/>
    </source>
</evidence>
<reference evidence="2" key="1">
    <citation type="submission" date="2013-07" db="EMBL/GenBank/DDBJ databases">
        <title>The genome of Eucalyptus grandis.</title>
        <authorList>
            <person name="Schmutz J."/>
            <person name="Hayes R."/>
            <person name="Myburg A."/>
            <person name="Tuskan G."/>
            <person name="Grattapaglia D."/>
            <person name="Rokhsar D.S."/>
        </authorList>
    </citation>
    <scope>NUCLEOTIDE SEQUENCE</scope>
    <source>
        <tissue evidence="2">Leaf extractions</tissue>
    </source>
</reference>
<gene>
    <name evidence="2" type="ORF">EUGRSUZ_G02871</name>
</gene>
<dbReference type="Gramene" id="KCW65458">
    <property type="protein sequence ID" value="KCW65458"/>
    <property type="gene ID" value="EUGRSUZ_G02871"/>
</dbReference>
<organism evidence="2">
    <name type="scientific">Eucalyptus grandis</name>
    <name type="common">Flooded gum</name>
    <dbReference type="NCBI Taxonomy" id="71139"/>
    <lineage>
        <taxon>Eukaryota</taxon>
        <taxon>Viridiplantae</taxon>
        <taxon>Streptophyta</taxon>
        <taxon>Embryophyta</taxon>
        <taxon>Tracheophyta</taxon>
        <taxon>Spermatophyta</taxon>
        <taxon>Magnoliopsida</taxon>
        <taxon>eudicotyledons</taxon>
        <taxon>Gunneridae</taxon>
        <taxon>Pentapetalae</taxon>
        <taxon>rosids</taxon>
        <taxon>malvids</taxon>
        <taxon>Myrtales</taxon>
        <taxon>Myrtaceae</taxon>
        <taxon>Myrtoideae</taxon>
        <taxon>Eucalypteae</taxon>
        <taxon>Eucalyptus</taxon>
    </lineage>
</organism>
<feature type="region of interest" description="Disordered" evidence="1">
    <location>
        <begin position="15"/>
        <end position="37"/>
    </location>
</feature>
<proteinExistence type="predicted"/>
<name>A0A059BHA1_EUCGR</name>
<dbReference type="EMBL" id="KK198759">
    <property type="protein sequence ID" value="KCW65458.1"/>
    <property type="molecule type" value="Genomic_DNA"/>
</dbReference>
<dbReference type="InParanoid" id="A0A059BHA1"/>
<sequence>MDYVSFSSKCNHLQYMQREKSPTHQQTQPPNFNPQRHKLLHTASSSVIPSSQCTKHTISSSNIILTRHQVSVQSLTIPGKPRNRGLQPIA</sequence>